<dbReference type="EMBL" id="BK015879">
    <property type="protein sequence ID" value="DAD71276.1"/>
    <property type="molecule type" value="Genomic_DNA"/>
</dbReference>
<evidence type="ECO:0000313" key="1">
    <source>
        <dbReference type="EMBL" id="DAD71276.1"/>
    </source>
</evidence>
<organism evidence="1">
    <name type="scientific">Siphoviridae sp. ctDuC3</name>
    <dbReference type="NCBI Taxonomy" id="2827563"/>
    <lineage>
        <taxon>Viruses</taxon>
        <taxon>Duplodnaviria</taxon>
        <taxon>Heunggongvirae</taxon>
        <taxon>Uroviricota</taxon>
        <taxon>Caudoviricetes</taxon>
    </lineage>
</organism>
<reference evidence="1" key="1">
    <citation type="journal article" date="2021" name="Proc. Natl. Acad. Sci. U.S.A.">
        <title>A Catalog of Tens of Thousands of Viruses from Human Metagenomes Reveals Hidden Associations with Chronic Diseases.</title>
        <authorList>
            <person name="Tisza M.J."/>
            <person name="Buck C.B."/>
        </authorList>
    </citation>
    <scope>NUCLEOTIDE SEQUENCE</scope>
    <source>
        <strain evidence="1">CtDuC3</strain>
    </source>
</reference>
<proteinExistence type="predicted"/>
<sequence length="443" mass="48165">MANGCNIWASATTNTITVSAQATYTGSTWNGYGVACSISVDGVGSWNGTITLPKGGSPRGFSHTFAVSETGLNDRTFTCRASWDSSWSDAGGNTSNSCEVTVPKRAYTAHGTPSFNSSLTSVFQGERIKLTWAKASEQGNANFERFELAMGDKGLYSGPDTSYTITPSDWTGSGGGDLTFTLKEVHEWYGTYPSTQKSITVHVLKNHGNPTVYSDRNGYYQGEQATISWAKSYNQGNSTLDRFELWRGGTKLYSGKGTSYKETPSNVTGSNGGSVTYTVKEIHEFWGRYKTTESSKSISVIKNHGTPRLTASKSPCNYSESVTLGFQKASEQGNAQFDRFELWQGNSKLYSGSGTSYKVTPSDYSGPRGGNVNFKLKEIHEWWGRYPVTETTLNVNVRSGVVSAYDTSGNKHTGLVTVYDSSGKLHYVLLTAYDKDGRAHSVV</sequence>
<protein>
    <submittedName>
        <fullName evidence="1">Uncharacterized protein</fullName>
    </submittedName>
</protein>
<name>A0A8S5LMG0_9CAUD</name>
<accession>A0A8S5LMG0</accession>